<dbReference type="InterPro" id="IPR001828">
    <property type="entry name" value="ANF_lig-bd_rcpt"/>
</dbReference>
<dbReference type="InterPro" id="IPR008266">
    <property type="entry name" value="Tyr_kinase_AS"/>
</dbReference>
<dbReference type="SUPFAM" id="SSF53822">
    <property type="entry name" value="Periplasmic binding protein-like I"/>
    <property type="match status" value="1"/>
</dbReference>
<dbReference type="GO" id="GO:0016020">
    <property type="term" value="C:membrane"/>
    <property type="evidence" value="ECO:0007669"/>
    <property type="project" value="UniProtKB-SubCell"/>
</dbReference>
<sequence length="711" mass="81379">MMGSGKTINNFEYTFELQSIESDCDEGKSLSDLIEHTIGNNNPSRVVIAVLAALCSQSIKALSAFSDRKNQIIISPTAESVPFNEHFFQMVPHASINKLVLLSFCSHSLASLVLIKTLKYFEWKRIGLIRQDDLFMKPDEFARAGLEVVADFSKSGSKLSYDIVQNKLKEFNEKIVRVFIVELLAEDSALVMCAAYKLGMTADNGYVFFYNPWLAQNWFKEESVKTEQCTQQDEMLKAAFYTFKLTIRNLIQDFNGKVRDIIVESDSSYPIDGIPVIHFNKLNHRIGTQWTLEQIAPTTNNEQGTPQSFTLNDVITYTLDDTYLPKLTETTETLKYEEFTDMLQLSEKRTPNWGMEATKPTPDDGSHQLYDDCSFKLISQAFQINCFSSTIIASSIIVVSFLMLIVLASVYYYRRRMLQAEKQVKQPFDELCLQLNHLEIHSEDLVINRKVGKGAFGTVYGGELKRASDQGNRWIGIAVKRLVSDKDYEAKIDFLSEANLMKDLDHKNVVKLIGVCLHRKDGHLDIVMELLPLGDLKMVLLSNRELFFSENVKDKHLDIIKPVTLTKMAKDIALGLKYLHDKQLLHRDIACRNCLVDRDYTVKLGDFGLTRQAVSKNEDAYYRFRRNCQLPIRWMSPEAIQMGVFSVKSDLWSYGILLYEIITFGVFPYEHYTDHEVVEHLKAGLCITQFLPRQSRNTDVSVASLKIKIYF</sequence>
<dbReference type="EMBL" id="JBJKFK010001188">
    <property type="protein sequence ID" value="KAL3313801.1"/>
    <property type="molecule type" value="Genomic_DNA"/>
</dbReference>
<dbReference type="SMART" id="SM00219">
    <property type="entry name" value="TyrKc"/>
    <property type="match status" value="1"/>
</dbReference>
<feature type="transmembrane region" description="Helical" evidence="7">
    <location>
        <begin position="391"/>
        <end position="413"/>
    </location>
</feature>
<dbReference type="InterPro" id="IPR011009">
    <property type="entry name" value="Kinase-like_dom_sf"/>
</dbReference>
<protein>
    <recommendedName>
        <fullName evidence="8">Protein kinase domain-containing protein</fullName>
    </recommendedName>
</protein>
<dbReference type="InterPro" id="IPR017441">
    <property type="entry name" value="Protein_kinase_ATP_BS"/>
</dbReference>
<dbReference type="GO" id="GO:0005524">
    <property type="term" value="F:ATP binding"/>
    <property type="evidence" value="ECO:0007669"/>
    <property type="project" value="UniProtKB-UniRule"/>
</dbReference>
<dbReference type="PANTHER" id="PTHR24416">
    <property type="entry name" value="TYROSINE-PROTEIN KINASE RECEPTOR"/>
    <property type="match status" value="1"/>
</dbReference>
<dbReference type="AlphaFoldDB" id="A0ABD2Q2F1"/>
<comment type="caution">
    <text evidence="9">The sequence shown here is derived from an EMBL/GenBank/DDBJ whole genome shotgun (WGS) entry which is preliminary data.</text>
</comment>
<evidence type="ECO:0000256" key="6">
    <source>
        <dbReference type="PROSITE-ProRule" id="PRU10141"/>
    </source>
</evidence>
<evidence type="ECO:0000313" key="10">
    <source>
        <dbReference type="Proteomes" id="UP001626550"/>
    </source>
</evidence>
<dbReference type="PROSITE" id="PS50011">
    <property type="entry name" value="PROTEIN_KINASE_DOM"/>
    <property type="match status" value="1"/>
</dbReference>
<keyword evidence="3 7" id="KW-1133">Transmembrane helix</keyword>
<dbReference type="InterPro" id="IPR050122">
    <property type="entry name" value="RTK"/>
</dbReference>
<comment type="subcellular location">
    <subcellularLocation>
        <location evidence="1">Membrane</location>
        <topology evidence="1">Single-pass membrane protein</topology>
    </subcellularLocation>
</comment>
<dbReference type="Proteomes" id="UP001626550">
    <property type="component" value="Unassembled WGS sequence"/>
</dbReference>
<dbReference type="Gene3D" id="3.30.200.20">
    <property type="entry name" value="Phosphorylase Kinase, domain 1"/>
    <property type="match status" value="1"/>
</dbReference>
<comment type="catalytic activity">
    <reaction evidence="5">
        <text>L-tyrosyl-[protein] + ATP = O-phospho-L-tyrosyl-[protein] + ADP + H(+)</text>
        <dbReference type="Rhea" id="RHEA:10596"/>
        <dbReference type="Rhea" id="RHEA-COMP:10136"/>
        <dbReference type="Rhea" id="RHEA-COMP:20101"/>
        <dbReference type="ChEBI" id="CHEBI:15378"/>
        <dbReference type="ChEBI" id="CHEBI:30616"/>
        <dbReference type="ChEBI" id="CHEBI:46858"/>
        <dbReference type="ChEBI" id="CHEBI:61978"/>
        <dbReference type="ChEBI" id="CHEBI:456216"/>
        <dbReference type="EC" id="2.7.10.1"/>
    </reaction>
</comment>
<dbReference type="Pfam" id="PF01094">
    <property type="entry name" value="ANF_receptor"/>
    <property type="match status" value="1"/>
</dbReference>
<dbReference type="InterPro" id="IPR020635">
    <property type="entry name" value="Tyr_kinase_cat_dom"/>
</dbReference>
<evidence type="ECO:0000313" key="9">
    <source>
        <dbReference type="EMBL" id="KAL3313801.1"/>
    </source>
</evidence>
<keyword evidence="4 7" id="KW-0472">Membrane</keyword>
<accession>A0ABD2Q2F1</accession>
<feature type="domain" description="Protein kinase" evidence="8">
    <location>
        <begin position="445"/>
        <end position="711"/>
    </location>
</feature>
<dbReference type="Pfam" id="PF07714">
    <property type="entry name" value="PK_Tyr_Ser-Thr"/>
    <property type="match status" value="1"/>
</dbReference>
<dbReference type="InterPro" id="IPR000719">
    <property type="entry name" value="Prot_kinase_dom"/>
</dbReference>
<evidence type="ECO:0000256" key="4">
    <source>
        <dbReference type="ARBA" id="ARBA00023136"/>
    </source>
</evidence>
<dbReference type="PANTHER" id="PTHR24416:SF489">
    <property type="entry name" value="PROTEIN KINASE DOMAIN-CONTAINING PROTEIN"/>
    <property type="match status" value="1"/>
</dbReference>
<dbReference type="PROSITE" id="PS00107">
    <property type="entry name" value="PROTEIN_KINASE_ATP"/>
    <property type="match status" value="1"/>
</dbReference>
<proteinExistence type="predicted"/>
<feature type="binding site" evidence="6">
    <location>
        <position position="480"/>
    </location>
    <ligand>
        <name>ATP</name>
        <dbReference type="ChEBI" id="CHEBI:30616"/>
    </ligand>
</feature>
<dbReference type="InterPro" id="IPR028082">
    <property type="entry name" value="Peripla_BP_I"/>
</dbReference>
<keyword evidence="6" id="KW-0067">ATP-binding</keyword>
<dbReference type="GO" id="GO:0004714">
    <property type="term" value="F:transmembrane receptor protein tyrosine kinase activity"/>
    <property type="evidence" value="ECO:0007669"/>
    <property type="project" value="UniProtKB-EC"/>
</dbReference>
<keyword evidence="6" id="KW-0547">Nucleotide-binding</keyword>
<keyword evidence="10" id="KW-1185">Reference proteome</keyword>
<evidence type="ECO:0000256" key="3">
    <source>
        <dbReference type="ARBA" id="ARBA00022989"/>
    </source>
</evidence>
<dbReference type="PROSITE" id="PS00109">
    <property type="entry name" value="PROTEIN_KINASE_TYR"/>
    <property type="match status" value="1"/>
</dbReference>
<dbReference type="SUPFAM" id="SSF56112">
    <property type="entry name" value="Protein kinase-like (PK-like)"/>
    <property type="match status" value="1"/>
</dbReference>
<dbReference type="Gene3D" id="3.40.50.2300">
    <property type="match status" value="1"/>
</dbReference>
<dbReference type="Gene3D" id="1.10.510.10">
    <property type="entry name" value="Transferase(Phosphotransferase) domain 1"/>
    <property type="match status" value="1"/>
</dbReference>
<evidence type="ECO:0000256" key="5">
    <source>
        <dbReference type="ARBA" id="ARBA00051243"/>
    </source>
</evidence>
<dbReference type="CDD" id="cd00192">
    <property type="entry name" value="PTKc"/>
    <property type="match status" value="1"/>
</dbReference>
<evidence type="ECO:0000256" key="7">
    <source>
        <dbReference type="SAM" id="Phobius"/>
    </source>
</evidence>
<reference evidence="9 10" key="1">
    <citation type="submission" date="2024-11" db="EMBL/GenBank/DDBJ databases">
        <title>Adaptive evolution of stress response genes in parasites aligns with host niche diversity.</title>
        <authorList>
            <person name="Hahn C."/>
            <person name="Resl P."/>
        </authorList>
    </citation>
    <scope>NUCLEOTIDE SEQUENCE [LARGE SCALE GENOMIC DNA]</scope>
    <source>
        <strain evidence="9">EGGRZ-B1_66</strain>
        <tissue evidence="9">Body</tissue>
    </source>
</reference>
<dbReference type="InterPro" id="IPR001245">
    <property type="entry name" value="Ser-Thr/Tyr_kinase_cat_dom"/>
</dbReference>
<name>A0ABD2Q2F1_9PLAT</name>
<dbReference type="PRINTS" id="PR00109">
    <property type="entry name" value="TYRKINASE"/>
</dbReference>
<keyword evidence="2 7" id="KW-0812">Transmembrane</keyword>
<evidence type="ECO:0000259" key="8">
    <source>
        <dbReference type="PROSITE" id="PS50011"/>
    </source>
</evidence>
<evidence type="ECO:0000256" key="2">
    <source>
        <dbReference type="ARBA" id="ARBA00022692"/>
    </source>
</evidence>
<evidence type="ECO:0000256" key="1">
    <source>
        <dbReference type="ARBA" id="ARBA00004167"/>
    </source>
</evidence>
<gene>
    <name evidence="9" type="ORF">Ciccas_007597</name>
</gene>
<organism evidence="9 10">
    <name type="scientific">Cichlidogyrus casuarinus</name>
    <dbReference type="NCBI Taxonomy" id="1844966"/>
    <lineage>
        <taxon>Eukaryota</taxon>
        <taxon>Metazoa</taxon>
        <taxon>Spiralia</taxon>
        <taxon>Lophotrochozoa</taxon>
        <taxon>Platyhelminthes</taxon>
        <taxon>Monogenea</taxon>
        <taxon>Monopisthocotylea</taxon>
        <taxon>Dactylogyridea</taxon>
        <taxon>Ancyrocephalidae</taxon>
        <taxon>Cichlidogyrus</taxon>
    </lineage>
</organism>